<gene>
    <name evidence="6" type="ORF">E4P82_10225</name>
</gene>
<sequence length="313" mass="34952">MTLLGEQRATLLVVDDMIENIEILNNVLSDHYRVLFATNGSDALAVAREQLPDLILLDVLMPEMDGREVCVRLKQNPDTREIPVIFVTAKDQEEDEEIGLQLGAVDYLTKPVRPGIVKLRVGIHLELKRYRDFLATLSLTDCLTGIPNRRRFDEFLKSEWLCAARTGRPLSLILADVDYFKAYNDHYGHPAGDRCLKTVAQTLAEGLSRRTDLVARYGGEEFACVLPATDHTGAMAIAERLRERVASRRSDHPLSPVCPFVTVSMGVATLRPDPHMEPQTLIESADHRLYQAKQAGRNRVLGDPNAAQIGDLT</sequence>
<keyword evidence="7" id="KW-1185">Reference proteome</keyword>
<feature type="modified residue" description="4-aspartylphosphate" evidence="3">
    <location>
        <position position="58"/>
    </location>
</feature>
<evidence type="ECO:0000313" key="6">
    <source>
        <dbReference type="EMBL" id="NMQ19534.1"/>
    </source>
</evidence>
<evidence type="ECO:0000313" key="7">
    <source>
        <dbReference type="Proteomes" id="UP000760480"/>
    </source>
</evidence>
<dbReference type="InterPro" id="IPR043128">
    <property type="entry name" value="Rev_trsase/Diguanyl_cyclase"/>
</dbReference>
<dbReference type="InterPro" id="IPR000160">
    <property type="entry name" value="GGDEF_dom"/>
</dbReference>
<dbReference type="SMART" id="SM00448">
    <property type="entry name" value="REC"/>
    <property type="match status" value="1"/>
</dbReference>
<keyword evidence="3" id="KW-0597">Phosphoprotein</keyword>
<comment type="caution">
    <text evidence="6">The sequence shown here is derived from an EMBL/GenBank/DDBJ whole genome shotgun (WGS) entry which is preliminary data.</text>
</comment>
<dbReference type="EMBL" id="SPMZ01000028">
    <property type="protein sequence ID" value="NMQ19534.1"/>
    <property type="molecule type" value="Genomic_DNA"/>
</dbReference>
<dbReference type="PROSITE" id="PS50887">
    <property type="entry name" value="GGDEF"/>
    <property type="match status" value="1"/>
</dbReference>
<dbReference type="InterPro" id="IPR001789">
    <property type="entry name" value="Sig_transdc_resp-reg_receiver"/>
</dbReference>
<evidence type="ECO:0000256" key="2">
    <source>
        <dbReference type="ARBA" id="ARBA00034247"/>
    </source>
</evidence>
<dbReference type="InterPro" id="IPR029787">
    <property type="entry name" value="Nucleotide_cyclase"/>
</dbReference>
<evidence type="ECO:0000256" key="1">
    <source>
        <dbReference type="ARBA" id="ARBA00012528"/>
    </source>
</evidence>
<dbReference type="SUPFAM" id="SSF52172">
    <property type="entry name" value="CheY-like"/>
    <property type="match status" value="1"/>
</dbReference>
<evidence type="ECO:0000259" key="4">
    <source>
        <dbReference type="PROSITE" id="PS50110"/>
    </source>
</evidence>
<reference evidence="6 7" key="1">
    <citation type="submission" date="2019-03" db="EMBL/GenBank/DDBJ databases">
        <title>Metabolic reconstructions from genomes of highly enriched 'Candidatus Accumulibacter' and 'Candidatus Competibacter' bioreactor populations.</title>
        <authorList>
            <person name="Annavajhala M.K."/>
            <person name="Welles L."/>
            <person name="Abbas B."/>
            <person name="Sorokin D."/>
            <person name="Park H."/>
            <person name="Van Loosdrecht M."/>
            <person name="Chandran K."/>
        </authorList>
    </citation>
    <scope>NUCLEOTIDE SEQUENCE [LARGE SCALE GENOMIC DNA]</scope>
    <source>
        <strain evidence="6 7">SBR_G</strain>
    </source>
</reference>
<dbReference type="Proteomes" id="UP000760480">
    <property type="component" value="Unassembled WGS sequence"/>
</dbReference>
<proteinExistence type="predicted"/>
<dbReference type="CDD" id="cd01949">
    <property type="entry name" value="GGDEF"/>
    <property type="match status" value="1"/>
</dbReference>
<dbReference type="Pfam" id="PF00072">
    <property type="entry name" value="Response_reg"/>
    <property type="match status" value="1"/>
</dbReference>
<comment type="catalytic activity">
    <reaction evidence="2">
        <text>2 GTP = 3',3'-c-di-GMP + 2 diphosphate</text>
        <dbReference type="Rhea" id="RHEA:24898"/>
        <dbReference type="ChEBI" id="CHEBI:33019"/>
        <dbReference type="ChEBI" id="CHEBI:37565"/>
        <dbReference type="ChEBI" id="CHEBI:58805"/>
        <dbReference type="EC" id="2.7.7.65"/>
    </reaction>
</comment>
<accession>A0ABX1TLV0</accession>
<feature type="domain" description="Response regulatory" evidence="4">
    <location>
        <begin position="10"/>
        <end position="125"/>
    </location>
</feature>
<dbReference type="SMART" id="SM00267">
    <property type="entry name" value="GGDEF"/>
    <property type="match status" value="1"/>
</dbReference>
<feature type="domain" description="GGDEF" evidence="5">
    <location>
        <begin position="168"/>
        <end position="305"/>
    </location>
</feature>
<organism evidence="6 7">
    <name type="scientific">Candidatus Competibacter phosphatis</name>
    <dbReference type="NCBI Taxonomy" id="221280"/>
    <lineage>
        <taxon>Bacteria</taxon>
        <taxon>Pseudomonadati</taxon>
        <taxon>Pseudomonadota</taxon>
        <taxon>Gammaproteobacteria</taxon>
        <taxon>Candidatus Competibacteraceae</taxon>
        <taxon>Candidatus Competibacter</taxon>
    </lineage>
</organism>
<dbReference type="PANTHER" id="PTHR45138">
    <property type="entry name" value="REGULATORY COMPONENTS OF SENSORY TRANSDUCTION SYSTEM"/>
    <property type="match status" value="1"/>
</dbReference>
<dbReference type="NCBIfam" id="TIGR00254">
    <property type="entry name" value="GGDEF"/>
    <property type="match status" value="1"/>
</dbReference>
<dbReference type="Gene3D" id="3.30.70.270">
    <property type="match status" value="1"/>
</dbReference>
<dbReference type="SUPFAM" id="SSF55073">
    <property type="entry name" value="Nucleotide cyclase"/>
    <property type="match status" value="1"/>
</dbReference>
<name>A0ABX1TLV0_9GAMM</name>
<dbReference type="InterPro" id="IPR050469">
    <property type="entry name" value="Diguanylate_Cyclase"/>
</dbReference>
<dbReference type="PANTHER" id="PTHR45138:SF9">
    <property type="entry name" value="DIGUANYLATE CYCLASE DGCM-RELATED"/>
    <property type="match status" value="1"/>
</dbReference>
<dbReference type="PROSITE" id="PS50110">
    <property type="entry name" value="RESPONSE_REGULATORY"/>
    <property type="match status" value="1"/>
</dbReference>
<dbReference type="Gene3D" id="3.40.50.2300">
    <property type="match status" value="1"/>
</dbReference>
<protein>
    <recommendedName>
        <fullName evidence="1">diguanylate cyclase</fullName>
        <ecNumber evidence="1">2.7.7.65</ecNumber>
    </recommendedName>
</protein>
<evidence type="ECO:0000256" key="3">
    <source>
        <dbReference type="PROSITE-ProRule" id="PRU00169"/>
    </source>
</evidence>
<dbReference type="InterPro" id="IPR011006">
    <property type="entry name" value="CheY-like_superfamily"/>
</dbReference>
<evidence type="ECO:0000259" key="5">
    <source>
        <dbReference type="PROSITE" id="PS50887"/>
    </source>
</evidence>
<dbReference type="Pfam" id="PF00990">
    <property type="entry name" value="GGDEF"/>
    <property type="match status" value="1"/>
</dbReference>
<dbReference type="EC" id="2.7.7.65" evidence="1"/>